<organism evidence="2">
    <name type="scientific">marine sediment metagenome</name>
    <dbReference type="NCBI Taxonomy" id="412755"/>
    <lineage>
        <taxon>unclassified sequences</taxon>
        <taxon>metagenomes</taxon>
        <taxon>ecological metagenomes</taxon>
    </lineage>
</organism>
<comment type="caution">
    <text evidence="2">The sequence shown here is derived from an EMBL/GenBank/DDBJ whole genome shotgun (WGS) entry which is preliminary data.</text>
</comment>
<evidence type="ECO:0000313" key="2">
    <source>
        <dbReference type="EMBL" id="GAG88014.1"/>
    </source>
</evidence>
<dbReference type="EMBL" id="BART01018272">
    <property type="protein sequence ID" value="GAG88014.1"/>
    <property type="molecule type" value="Genomic_DNA"/>
</dbReference>
<proteinExistence type="predicted"/>
<feature type="transmembrane region" description="Helical" evidence="1">
    <location>
        <begin position="17"/>
        <end position="35"/>
    </location>
</feature>
<feature type="non-terminal residue" evidence="2">
    <location>
        <position position="1"/>
    </location>
</feature>
<keyword evidence="1" id="KW-1133">Transmembrane helix</keyword>
<keyword evidence="1" id="KW-0812">Transmembrane</keyword>
<keyword evidence="1" id="KW-0472">Membrane</keyword>
<reference evidence="2" key="1">
    <citation type="journal article" date="2014" name="Front. Microbiol.">
        <title>High frequency of phylogenetically diverse reductive dehalogenase-homologous genes in deep subseafloor sedimentary metagenomes.</title>
        <authorList>
            <person name="Kawai M."/>
            <person name="Futagami T."/>
            <person name="Toyoda A."/>
            <person name="Takaki Y."/>
            <person name="Nishi S."/>
            <person name="Hori S."/>
            <person name="Arai W."/>
            <person name="Tsubouchi T."/>
            <person name="Morono Y."/>
            <person name="Uchiyama I."/>
            <person name="Ito T."/>
            <person name="Fujiyama A."/>
            <person name="Inagaki F."/>
            <person name="Takami H."/>
        </authorList>
    </citation>
    <scope>NUCLEOTIDE SEQUENCE</scope>
    <source>
        <strain evidence="2">Expedition CK06-06</strain>
    </source>
</reference>
<evidence type="ECO:0000256" key="1">
    <source>
        <dbReference type="SAM" id="Phobius"/>
    </source>
</evidence>
<dbReference type="AlphaFoldDB" id="X1AXU6"/>
<protein>
    <submittedName>
        <fullName evidence="2">Uncharacterized protein</fullName>
    </submittedName>
</protein>
<name>X1AXU6_9ZZZZ</name>
<accession>X1AXU6</accession>
<sequence>IASIYIQKLPAKTMGRVVGLVIFVLGCLSLTFYFIT</sequence>
<gene>
    <name evidence="2" type="ORF">S01H4_34523</name>
</gene>